<dbReference type="InterPro" id="IPR050832">
    <property type="entry name" value="Bact_Acetyltransf"/>
</dbReference>
<keyword evidence="2" id="KW-0012">Acyltransferase</keyword>
<evidence type="ECO:0000259" key="3">
    <source>
        <dbReference type="PROSITE" id="PS51186"/>
    </source>
</evidence>
<feature type="domain" description="N-acetyltransferase" evidence="3">
    <location>
        <begin position="2"/>
        <end position="153"/>
    </location>
</feature>
<dbReference type="STRING" id="1399147.P618_200431"/>
<accession>W6TUE3</accession>
<dbReference type="RefSeq" id="WP_021827480.1">
    <property type="nucleotide sequence ID" value="NZ_AWTR02000048.1"/>
</dbReference>
<gene>
    <name evidence="4" type="ORF">P618_200431</name>
</gene>
<keyword evidence="1" id="KW-0808">Transferase</keyword>
<dbReference type="PANTHER" id="PTHR43877">
    <property type="entry name" value="AMINOALKYLPHOSPHONATE N-ACETYLTRANSFERASE-RELATED-RELATED"/>
    <property type="match status" value="1"/>
</dbReference>
<dbReference type="PANTHER" id="PTHR43877:SF2">
    <property type="entry name" value="AMINOALKYLPHOSPHONATE N-ACETYLTRANSFERASE-RELATED"/>
    <property type="match status" value="1"/>
</dbReference>
<dbReference type="OrthoDB" id="9803772at2"/>
<protein>
    <submittedName>
        <fullName evidence="4">Ribosomal-protein-alanine acetyltransferase</fullName>
    </submittedName>
</protein>
<dbReference type="InterPro" id="IPR000182">
    <property type="entry name" value="GNAT_dom"/>
</dbReference>
<dbReference type="SUPFAM" id="SSF55729">
    <property type="entry name" value="Acyl-CoA N-acyltransferases (Nat)"/>
    <property type="match status" value="2"/>
</dbReference>
<dbReference type="Proteomes" id="UP000019112">
    <property type="component" value="Unassembled WGS sequence"/>
</dbReference>
<feature type="domain" description="N-acetyltransferase" evidence="3">
    <location>
        <begin position="163"/>
        <end position="332"/>
    </location>
</feature>
<dbReference type="PROSITE" id="PS51186">
    <property type="entry name" value="GNAT"/>
    <property type="match status" value="2"/>
</dbReference>
<dbReference type="eggNOG" id="COG0456">
    <property type="taxonomic scope" value="Bacteria"/>
</dbReference>
<dbReference type="CDD" id="cd04301">
    <property type="entry name" value="NAT_SF"/>
    <property type="match status" value="1"/>
</dbReference>
<evidence type="ECO:0000313" key="4">
    <source>
        <dbReference type="EMBL" id="ETZ07367.1"/>
    </source>
</evidence>
<evidence type="ECO:0000313" key="5">
    <source>
        <dbReference type="Proteomes" id="UP000019112"/>
    </source>
</evidence>
<name>W6TUE3_HOLOB</name>
<dbReference type="Gene3D" id="3.40.630.30">
    <property type="match status" value="2"/>
</dbReference>
<comment type="caution">
    <text evidence="4">The sequence shown here is derived from an EMBL/GenBank/DDBJ whole genome shotgun (WGS) entry which is preliminary data.</text>
</comment>
<sequence length="332" mass="37634">MIKIETITPDLAEGLCRKITVDLPEYFGLPEVNEHYAIGVRSRLNLAARVGEEYVGLISIDFPYPENANIYWMGILQDYHRAGIGKILSYEAFKQAKNRGAKTISVETLSPEEADKNYLKTYHFYKSLGFAPLFNLKHQGYEWNMVYMLKSLDNLDSTRTSEVFIRSLIKEDIVAISEAFNQIGWNKPPSLFEEYLKEQEGGERLIWVAHVHDEFAGYVTLQWQSQYPSFKAQSIPEIMDLNVLPSFRKMGIGSLLLDCAEKEAATKSQIIGIGVGLYAGADGGYGAAQRLYIKRGYIPDGQGVTYNYQSTIPGNSYTLDDDLVLWFTKKLR</sequence>
<dbReference type="Pfam" id="PF00583">
    <property type="entry name" value="Acetyltransf_1"/>
    <property type="match status" value="2"/>
</dbReference>
<dbReference type="EMBL" id="AWTR02000048">
    <property type="protein sequence ID" value="ETZ07367.1"/>
    <property type="molecule type" value="Genomic_DNA"/>
</dbReference>
<dbReference type="InterPro" id="IPR016181">
    <property type="entry name" value="Acyl_CoA_acyltransferase"/>
</dbReference>
<keyword evidence="5" id="KW-1185">Reference proteome</keyword>
<dbReference type="AlphaFoldDB" id="W6TUE3"/>
<evidence type="ECO:0000256" key="1">
    <source>
        <dbReference type="ARBA" id="ARBA00022679"/>
    </source>
</evidence>
<dbReference type="GO" id="GO:0016747">
    <property type="term" value="F:acyltransferase activity, transferring groups other than amino-acyl groups"/>
    <property type="evidence" value="ECO:0007669"/>
    <property type="project" value="InterPro"/>
</dbReference>
<proteinExistence type="predicted"/>
<organism evidence="4 5">
    <name type="scientific">Holospora obtusa F1</name>
    <dbReference type="NCBI Taxonomy" id="1399147"/>
    <lineage>
        <taxon>Bacteria</taxon>
        <taxon>Pseudomonadati</taxon>
        <taxon>Pseudomonadota</taxon>
        <taxon>Alphaproteobacteria</taxon>
        <taxon>Holosporales</taxon>
        <taxon>Holosporaceae</taxon>
        <taxon>Holospora</taxon>
    </lineage>
</organism>
<evidence type="ECO:0000256" key="2">
    <source>
        <dbReference type="ARBA" id="ARBA00023315"/>
    </source>
</evidence>
<reference evidence="4 5" key="1">
    <citation type="journal article" date="2014" name="FEMS Microbiol. Lett.">
        <title>Draft genome sequences of three Holospora species (Holospora obtusa, Holospora undulata, and Holospora elegans), endonuclear symbiotic bacteria of the ciliate Paramecium caudatum.</title>
        <authorList>
            <person name="Dohra H."/>
            <person name="Tanaka K."/>
            <person name="Suzuki T."/>
            <person name="Fujishima M."/>
            <person name="Suzuki H."/>
        </authorList>
    </citation>
    <scope>NUCLEOTIDE SEQUENCE [LARGE SCALE GENOMIC DNA]</scope>
    <source>
        <strain evidence="4 5">F1</strain>
    </source>
</reference>